<feature type="non-terminal residue" evidence="6">
    <location>
        <position position="1"/>
    </location>
</feature>
<accession>A0A0P6XEA3</accession>
<dbReference type="Proteomes" id="UP000050514">
    <property type="component" value="Unassembled WGS sequence"/>
</dbReference>
<dbReference type="SUPFAM" id="SSF53850">
    <property type="entry name" value="Periplasmic binding protein-like II"/>
    <property type="match status" value="2"/>
</dbReference>
<gene>
    <name evidence="6" type="ORF">AC812_01930</name>
</gene>
<reference evidence="6 7" key="1">
    <citation type="submission" date="2015-07" db="EMBL/GenBank/DDBJ databases">
        <title>Draft genome of Bellilinea caldifistulae DSM 17877.</title>
        <authorList>
            <person name="Hemp J."/>
            <person name="Ward L.M."/>
            <person name="Pace L.A."/>
            <person name="Fischer W.W."/>
        </authorList>
    </citation>
    <scope>NUCLEOTIDE SEQUENCE [LARGE SCALE GENOMIC DNA]</scope>
    <source>
        <strain evidence="6 7">GOMI-1</strain>
    </source>
</reference>
<organism evidence="6 7">
    <name type="scientific">Bellilinea caldifistulae</name>
    <dbReference type="NCBI Taxonomy" id="360411"/>
    <lineage>
        <taxon>Bacteria</taxon>
        <taxon>Bacillati</taxon>
        <taxon>Chloroflexota</taxon>
        <taxon>Anaerolineae</taxon>
        <taxon>Anaerolineales</taxon>
        <taxon>Anaerolineaceae</taxon>
        <taxon>Bellilinea</taxon>
    </lineage>
</organism>
<evidence type="ECO:0000256" key="4">
    <source>
        <dbReference type="ARBA" id="ARBA00022729"/>
    </source>
</evidence>
<dbReference type="GO" id="GO:1904680">
    <property type="term" value="F:peptide transmembrane transporter activity"/>
    <property type="evidence" value="ECO:0007669"/>
    <property type="project" value="TreeGrafter"/>
</dbReference>
<keyword evidence="7" id="KW-1185">Reference proteome</keyword>
<dbReference type="STRING" id="360411.AC812_01930"/>
<dbReference type="InterPro" id="IPR000914">
    <property type="entry name" value="SBP_5_dom"/>
</dbReference>
<dbReference type="AlphaFoldDB" id="A0A0P6XEA3"/>
<feature type="domain" description="Solute-binding protein family 5" evidence="5">
    <location>
        <begin position="396"/>
        <end position="603"/>
    </location>
</feature>
<evidence type="ECO:0000256" key="1">
    <source>
        <dbReference type="ARBA" id="ARBA00004196"/>
    </source>
</evidence>
<dbReference type="EMBL" id="LGHJ01000007">
    <property type="protein sequence ID" value="KPL78005.1"/>
    <property type="molecule type" value="Genomic_DNA"/>
</dbReference>
<comment type="similarity">
    <text evidence="2">Belongs to the bacterial solute-binding protein 5 family.</text>
</comment>
<keyword evidence="4" id="KW-0732">Signal</keyword>
<dbReference type="Gene3D" id="3.90.76.10">
    <property type="entry name" value="Dipeptide-binding Protein, Domain 1"/>
    <property type="match status" value="1"/>
</dbReference>
<dbReference type="PANTHER" id="PTHR30290:SF10">
    <property type="entry name" value="PERIPLASMIC OLIGOPEPTIDE-BINDING PROTEIN-RELATED"/>
    <property type="match status" value="1"/>
</dbReference>
<comment type="caution">
    <text evidence="6">The sequence shown here is derived from an EMBL/GenBank/DDBJ whole genome shotgun (WGS) entry which is preliminary data.</text>
</comment>
<dbReference type="GO" id="GO:0015833">
    <property type="term" value="P:peptide transport"/>
    <property type="evidence" value="ECO:0007669"/>
    <property type="project" value="TreeGrafter"/>
</dbReference>
<evidence type="ECO:0000313" key="6">
    <source>
        <dbReference type="EMBL" id="KPL78005.1"/>
    </source>
</evidence>
<dbReference type="Pfam" id="PF00496">
    <property type="entry name" value="SBP_bac_5"/>
    <property type="match status" value="2"/>
</dbReference>
<protein>
    <submittedName>
        <fullName evidence="6">Peptide ABC transporter substrate-binding protein</fullName>
    </submittedName>
</protein>
<dbReference type="PATRIC" id="fig|360411.5.peg.944"/>
<dbReference type="Gene3D" id="3.40.190.10">
    <property type="entry name" value="Periplasmic binding protein-like II"/>
    <property type="match status" value="1"/>
</dbReference>
<comment type="subcellular location">
    <subcellularLocation>
        <location evidence="1">Cell envelope</location>
    </subcellularLocation>
</comment>
<name>A0A0P6XEA3_9CHLR</name>
<feature type="domain" description="Solute-binding protein family 5" evidence="5">
    <location>
        <begin position="22"/>
        <end position="187"/>
    </location>
</feature>
<dbReference type="InterPro" id="IPR039424">
    <property type="entry name" value="SBP_5"/>
</dbReference>
<evidence type="ECO:0000256" key="2">
    <source>
        <dbReference type="ARBA" id="ARBA00005695"/>
    </source>
</evidence>
<evidence type="ECO:0000256" key="3">
    <source>
        <dbReference type="ARBA" id="ARBA00022448"/>
    </source>
</evidence>
<evidence type="ECO:0000313" key="7">
    <source>
        <dbReference type="Proteomes" id="UP000050514"/>
    </source>
</evidence>
<dbReference type="RefSeq" id="WP_157235377.1">
    <property type="nucleotide sequence ID" value="NZ_LGHJ01000007.1"/>
</dbReference>
<sequence>VVKTEVVEKVVEVEKQPTEEQSFSTPHPILSDVRVRQAMAYCTNKDEIIQAVYPFLSPEERSELVMDTFIPKNHWAYAGDENVTIYPFDPEKGKALLDEAGWTDEDGDNVRLNAEGEPLMLELLLTEAPHRKILAPVWQQQMKACGIRITVNHVPSTWLYGDTTGLARREFELTDYAWVGQSDPSGRTLYACDQIPTAENNWEGQNVMGWCNPVASQAIVKATNTLNQEDRKEPYKIVQQEFTKDMVSLPIYNHLEIFASNPNLKGFNPQPGEEYYTYNVAEWEIPGKDTIVIGFTQEPASMFALVEQGVSAIIANSLIHGLAFSTVNYDFQGIAQKVPSTLESGLAQNLDVEVKEGDLVYDVDGNPTELKPGVEVYNAAGEVVNFDGTPLMMKQLTVNYQFRDDMVWSDGTPVSAADFDLRFKIDCDENSGATSFNTCRSIQSYEVNDAGYTVTYLPGVQDPLYFRALMDPRLSNVYPAHRVLSDGRKLADVPAEEWATLPEIAEFPIGVGPYVLKEWVKGEKMVFEANPYYYGGSPKTKTIVISIITPDNAEAQLLGGQVDVLDSTTLNTISDTMRKAADEGKINLYTLPGGTWEHIDMNLYLP</sequence>
<evidence type="ECO:0000259" key="5">
    <source>
        <dbReference type="Pfam" id="PF00496"/>
    </source>
</evidence>
<proteinExistence type="inferred from homology"/>
<dbReference type="PANTHER" id="PTHR30290">
    <property type="entry name" value="PERIPLASMIC BINDING COMPONENT OF ABC TRANSPORTER"/>
    <property type="match status" value="1"/>
</dbReference>
<dbReference type="Gene3D" id="3.10.105.10">
    <property type="entry name" value="Dipeptide-binding Protein, Domain 3"/>
    <property type="match status" value="1"/>
</dbReference>
<keyword evidence="3" id="KW-0813">Transport</keyword>